<organism evidence="3 4">
    <name type="scientific">Strongylocentrotus purpuratus</name>
    <name type="common">Purple sea urchin</name>
    <dbReference type="NCBI Taxonomy" id="7668"/>
    <lineage>
        <taxon>Eukaryota</taxon>
        <taxon>Metazoa</taxon>
        <taxon>Echinodermata</taxon>
        <taxon>Eleutherozoa</taxon>
        <taxon>Echinozoa</taxon>
        <taxon>Echinoidea</taxon>
        <taxon>Euechinoidea</taxon>
        <taxon>Echinacea</taxon>
        <taxon>Camarodonta</taxon>
        <taxon>Echinidea</taxon>
        <taxon>Strongylocentrotidae</taxon>
        <taxon>Strongylocentrotus</taxon>
    </lineage>
</organism>
<feature type="region of interest" description="Disordered" evidence="1">
    <location>
        <begin position="79"/>
        <end position="103"/>
    </location>
</feature>
<evidence type="ECO:0000313" key="3">
    <source>
        <dbReference type="EnsemblMetazoa" id="XP_030852551"/>
    </source>
</evidence>
<reference evidence="3" key="2">
    <citation type="submission" date="2021-01" db="UniProtKB">
        <authorList>
            <consortium name="EnsemblMetazoa"/>
        </authorList>
    </citation>
    <scope>IDENTIFICATION</scope>
</reference>
<proteinExistence type="predicted"/>
<accession>A0A7M7PKF2</accession>
<dbReference type="AlphaFoldDB" id="A0A7M7PKF2"/>
<keyword evidence="4" id="KW-1185">Reference proteome</keyword>
<name>A0A7M7PKF2_STRPU</name>
<evidence type="ECO:0000256" key="2">
    <source>
        <dbReference type="SAM" id="SignalP"/>
    </source>
</evidence>
<reference evidence="4" key="1">
    <citation type="submission" date="2015-02" db="EMBL/GenBank/DDBJ databases">
        <title>Genome sequencing for Strongylocentrotus purpuratus.</title>
        <authorList>
            <person name="Murali S."/>
            <person name="Liu Y."/>
            <person name="Vee V."/>
            <person name="English A."/>
            <person name="Wang M."/>
            <person name="Skinner E."/>
            <person name="Han Y."/>
            <person name="Muzny D.M."/>
            <person name="Worley K.C."/>
            <person name="Gibbs R.A."/>
        </authorList>
    </citation>
    <scope>NUCLEOTIDE SEQUENCE</scope>
</reference>
<evidence type="ECO:0000256" key="1">
    <source>
        <dbReference type="SAM" id="MobiDB-lite"/>
    </source>
</evidence>
<dbReference type="InParanoid" id="A0A7M7PKF2"/>
<sequence>MMSRTLLLSGLVAMLMAYSLAKPLRKQKGYTKTKVPQIKKVEFNGEILEIAVEEDDPFHRPIPADEGYSPNAYETDMMLNPEQEAALSDPKNSRNKRKASKDTTKYWPKKIIDQATSQHVINVPYEFGLGKKCPPVLLAVFSLTILFRDGVTLQLV</sequence>
<protein>
    <submittedName>
        <fullName evidence="3">Uncharacterized protein</fullName>
    </submittedName>
</protein>
<evidence type="ECO:0000313" key="4">
    <source>
        <dbReference type="Proteomes" id="UP000007110"/>
    </source>
</evidence>
<dbReference type="KEGG" id="spu:115928790"/>
<keyword evidence="2" id="KW-0732">Signal</keyword>
<dbReference type="Proteomes" id="UP000007110">
    <property type="component" value="Unassembled WGS sequence"/>
</dbReference>
<feature type="signal peptide" evidence="2">
    <location>
        <begin position="1"/>
        <end position="21"/>
    </location>
</feature>
<feature type="chain" id="PRO_5029583035" evidence="2">
    <location>
        <begin position="22"/>
        <end position="156"/>
    </location>
</feature>
<dbReference type="EnsemblMetazoa" id="XM_030996691">
    <property type="protein sequence ID" value="XP_030852551"/>
    <property type="gene ID" value="LOC115928790"/>
</dbReference>
<dbReference type="RefSeq" id="XP_030852551.1">
    <property type="nucleotide sequence ID" value="XM_030996691.1"/>
</dbReference>
<dbReference type="GeneID" id="115928790"/>